<feature type="domain" description="GH16" evidence="11">
    <location>
        <begin position="169"/>
        <end position="551"/>
    </location>
</feature>
<comment type="similarity">
    <text evidence="2">Belongs to the SKN1/KRE6 family.</text>
</comment>
<accession>A0A1X6NG51</accession>
<dbReference type="InterPro" id="IPR005629">
    <property type="entry name" value="Skn1/Kre6/Sbg1"/>
</dbReference>
<dbReference type="OrthoDB" id="412647at2759"/>
<evidence type="ECO:0000256" key="5">
    <source>
        <dbReference type="ARBA" id="ARBA00022989"/>
    </source>
</evidence>
<reference evidence="12 13" key="1">
    <citation type="submission" date="2017-04" db="EMBL/GenBank/DDBJ databases">
        <title>Genome Sequence of the Model Brown-Rot Fungus Postia placenta SB12.</title>
        <authorList>
            <consortium name="DOE Joint Genome Institute"/>
            <person name="Gaskell J."/>
            <person name="Kersten P."/>
            <person name="Larrondo L.F."/>
            <person name="Canessa P."/>
            <person name="Martinez D."/>
            <person name="Hibbett D."/>
            <person name="Schmoll M."/>
            <person name="Kubicek C.P."/>
            <person name="Martinez A.T."/>
            <person name="Yadav J."/>
            <person name="Master E."/>
            <person name="Magnuson J.K."/>
            <person name="James T."/>
            <person name="Yaver D."/>
            <person name="Berka R."/>
            <person name="Labutti K."/>
            <person name="Lipzen A."/>
            <person name="Aerts A."/>
            <person name="Barry K."/>
            <person name="Henrissat B."/>
            <person name="Blanchette R."/>
            <person name="Grigoriev I."/>
            <person name="Cullen D."/>
        </authorList>
    </citation>
    <scope>NUCLEOTIDE SEQUENCE [LARGE SCALE GENOMIC DNA]</scope>
    <source>
        <strain evidence="12 13">MAD-698-R-SB12</strain>
    </source>
</reference>
<keyword evidence="4" id="KW-0735">Signal-anchor</keyword>
<dbReference type="FunFam" id="2.60.120.200:FF:000259">
    <property type="entry name" value="Chromosome 9, whole genome shotgun sequence"/>
    <property type="match status" value="1"/>
</dbReference>
<feature type="transmembrane region" description="Helical" evidence="10">
    <location>
        <begin position="112"/>
        <end position="135"/>
    </location>
</feature>
<dbReference type="PANTHER" id="PTHR31361">
    <property type="entry name" value="BETA-GLUCAN SYNTHESIS-ASSOCIATED PROTEIN KRE6-RELATED"/>
    <property type="match status" value="1"/>
</dbReference>
<keyword evidence="8" id="KW-0961">Cell wall biogenesis/degradation</keyword>
<dbReference type="STRING" id="670580.A0A1X6NG51"/>
<dbReference type="CDD" id="cd02180">
    <property type="entry name" value="GH16_fungal_KRE6_glucanase"/>
    <property type="match status" value="1"/>
</dbReference>
<dbReference type="SUPFAM" id="SSF49899">
    <property type="entry name" value="Concanavalin A-like lectins/glucanases"/>
    <property type="match status" value="1"/>
</dbReference>
<gene>
    <name evidence="12" type="ORF">POSPLADRAFT_1051618</name>
</gene>
<evidence type="ECO:0000256" key="2">
    <source>
        <dbReference type="ARBA" id="ARBA00010962"/>
    </source>
</evidence>
<dbReference type="EMBL" id="KZ110591">
    <property type="protein sequence ID" value="OSX67482.1"/>
    <property type="molecule type" value="Genomic_DNA"/>
</dbReference>
<dbReference type="GO" id="GO:0015926">
    <property type="term" value="F:glucosidase activity"/>
    <property type="evidence" value="ECO:0007669"/>
    <property type="project" value="TreeGrafter"/>
</dbReference>
<feature type="region of interest" description="Disordered" evidence="9">
    <location>
        <begin position="1"/>
        <end position="42"/>
    </location>
</feature>
<evidence type="ECO:0000259" key="11">
    <source>
        <dbReference type="PROSITE" id="PS51762"/>
    </source>
</evidence>
<dbReference type="Pfam" id="PF03935">
    <property type="entry name" value="SKN1_KRE6_Sbg1"/>
    <property type="match status" value="1"/>
</dbReference>
<dbReference type="GO" id="GO:0005886">
    <property type="term" value="C:plasma membrane"/>
    <property type="evidence" value="ECO:0007669"/>
    <property type="project" value="TreeGrafter"/>
</dbReference>
<name>A0A1X6NG51_9APHY</name>
<sequence length="599" mass="65905">MASRGPRYQPHYNIPPTTPSTTNLLSPPSGIPPRQGILESGRQGRDITSISTFATGSAASVSDKFSLSPDPATWNAPLSTDFPEDDDILHNPDPKRDYRWEQDRDIFTCRGLVNLGFLAVLFVGIVTLFAGYPLIVHFTKHKQTTQGGFNFGGINATGQVPNLPGSRGLIDAHTPVEAHTKADYDSGNQWQLIFSDEFEVEGRTFWPGDDPYWEAVDLHYWQTGNLEWLDPTAITTRNGSLEITMSQKPRNGLNYTSGMMSTWNKFCFTGGMIEVSVSLPGMNNVAGLWPAVWTMGNLGRAGYGASLEGMWPYSYDSCDVGTAPNQTKNGLPVAATENGDPQNGNVLSYLPGQRLSRCSCPGSSHPGPMHSDGTYVGRSAPEIDIFEAQISGTPPTGQVSQSGQWAPFNAEYEWLNNSNTLFIKNDSITTLNSYRGGVWQQATSATTETDQTAYQLTGGQFSVYGIQYQPGFDNAYISWITGGEVAWTLQQAGLAADSQVEISSRPVPQEPMYLIMNLGISPQFGFVDFANLVFPSVLKLDYVRVYQDPNNLNWGCDPPNFPTQAYINTYMKAYTDPNLTTWRNDFGQPFPKNSFLETC</sequence>
<keyword evidence="7" id="KW-0325">Glycoprotein</keyword>
<dbReference type="FunFam" id="2.60.120.200:FF:000135">
    <property type="entry name" value="Related to KRE6-glucan synthase subunit"/>
    <property type="match status" value="1"/>
</dbReference>
<keyword evidence="6 10" id="KW-0472">Membrane</keyword>
<dbReference type="GO" id="GO:0031505">
    <property type="term" value="P:fungal-type cell wall organization"/>
    <property type="evidence" value="ECO:0007669"/>
    <property type="project" value="TreeGrafter"/>
</dbReference>
<proteinExistence type="inferred from homology"/>
<dbReference type="PROSITE" id="PS51762">
    <property type="entry name" value="GH16_2"/>
    <property type="match status" value="1"/>
</dbReference>
<dbReference type="GeneID" id="36325138"/>
<evidence type="ECO:0000256" key="10">
    <source>
        <dbReference type="SAM" id="Phobius"/>
    </source>
</evidence>
<evidence type="ECO:0000313" key="13">
    <source>
        <dbReference type="Proteomes" id="UP000194127"/>
    </source>
</evidence>
<dbReference type="PANTHER" id="PTHR31361:SF1">
    <property type="entry name" value="BETA-GLUCAN SYNTHESIS-ASSOCIATED PROTEIN KRE6-RELATED"/>
    <property type="match status" value="1"/>
</dbReference>
<evidence type="ECO:0000313" key="12">
    <source>
        <dbReference type="EMBL" id="OSX67482.1"/>
    </source>
</evidence>
<evidence type="ECO:0000256" key="1">
    <source>
        <dbReference type="ARBA" id="ARBA00004606"/>
    </source>
</evidence>
<keyword evidence="5 10" id="KW-1133">Transmembrane helix</keyword>
<comment type="subcellular location">
    <subcellularLocation>
        <location evidence="1">Membrane</location>
        <topology evidence="1">Single-pass type II membrane protein</topology>
    </subcellularLocation>
</comment>
<evidence type="ECO:0000256" key="6">
    <source>
        <dbReference type="ARBA" id="ARBA00023136"/>
    </source>
</evidence>
<dbReference type="GO" id="GO:0005789">
    <property type="term" value="C:endoplasmic reticulum membrane"/>
    <property type="evidence" value="ECO:0007669"/>
    <property type="project" value="TreeGrafter"/>
</dbReference>
<dbReference type="AlphaFoldDB" id="A0A1X6NG51"/>
<protein>
    <submittedName>
        <fullName evidence="12">Glycoside hydrolase family 16 protein</fullName>
    </submittedName>
</protein>
<evidence type="ECO:0000256" key="8">
    <source>
        <dbReference type="ARBA" id="ARBA00023316"/>
    </source>
</evidence>
<organism evidence="12 13">
    <name type="scientific">Postia placenta MAD-698-R-SB12</name>
    <dbReference type="NCBI Taxonomy" id="670580"/>
    <lineage>
        <taxon>Eukaryota</taxon>
        <taxon>Fungi</taxon>
        <taxon>Dikarya</taxon>
        <taxon>Basidiomycota</taxon>
        <taxon>Agaricomycotina</taxon>
        <taxon>Agaricomycetes</taxon>
        <taxon>Polyporales</taxon>
        <taxon>Adustoporiaceae</taxon>
        <taxon>Rhodonia</taxon>
    </lineage>
</organism>
<dbReference type="Proteomes" id="UP000194127">
    <property type="component" value="Unassembled WGS sequence"/>
</dbReference>
<evidence type="ECO:0000256" key="7">
    <source>
        <dbReference type="ARBA" id="ARBA00023180"/>
    </source>
</evidence>
<evidence type="ECO:0000256" key="9">
    <source>
        <dbReference type="SAM" id="MobiDB-lite"/>
    </source>
</evidence>
<dbReference type="InterPro" id="IPR013320">
    <property type="entry name" value="ConA-like_dom_sf"/>
</dbReference>
<dbReference type="Gene3D" id="2.60.120.200">
    <property type="match status" value="2"/>
</dbReference>
<keyword evidence="13" id="KW-1185">Reference proteome</keyword>
<dbReference type="RefSeq" id="XP_024344276.1">
    <property type="nucleotide sequence ID" value="XM_024480188.1"/>
</dbReference>
<dbReference type="GO" id="GO:0006078">
    <property type="term" value="P:(1-&gt;6)-beta-D-glucan biosynthetic process"/>
    <property type="evidence" value="ECO:0007669"/>
    <property type="project" value="TreeGrafter"/>
</dbReference>
<keyword evidence="12" id="KW-0378">Hydrolase</keyword>
<feature type="compositionally biased region" description="Low complexity" evidence="9">
    <location>
        <begin position="19"/>
        <end position="28"/>
    </location>
</feature>
<evidence type="ECO:0000256" key="4">
    <source>
        <dbReference type="ARBA" id="ARBA00022968"/>
    </source>
</evidence>
<evidence type="ECO:0000256" key="3">
    <source>
        <dbReference type="ARBA" id="ARBA00022692"/>
    </source>
</evidence>
<keyword evidence="3 10" id="KW-0812">Transmembrane</keyword>
<dbReference type="InterPro" id="IPR000757">
    <property type="entry name" value="Beta-glucanase-like"/>
</dbReference>